<dbReference type="Proteomes" id="UP001170717">
    <property type="component" value="Unassembled WGS sequence"/>
</dbReference>
<evidence type="ECO:0000313" key="2">
    <source>
        <dbReference type="Proteomes" id="UP001170717"/>
    </source>
</evidence>
<dbReference type="AlphaFoldDB" id="A0AAW7YZ57"/>
<gene>
    <name evidence="1" type="ORF">Q4527_05095</name>
</gene>
<dbReference type="RefSeq" id="WP_303538131.1">
    <property type="nucleotide sequence ID" value="NZ_JAUOQI010000003.1"/>
</dbReference>
<accession>A0AAW7YZ57</accession>
<evidence type="ECO:0000313" key="1">
    <source>
        <dbReference type="EMBL" id="MDO6576755.1"/>
    </source>
</evidence>
<comment type="caution">
    <text evidence="1">The sequence shown here is derived from an EMBL/GenBank/DDBJ whole genome shotgun (WGS) entry which is preliminary data.</text>
</comment>
<proteinExistence type="predicted"/>
<name>A0AAW7YZ57_9ALTE</name>
<reference evidence="1" key="1">
    <citation type="submission" date="2023-07" db="EMBL/GenBank/DDBJ databases">
        <title>Genome content predicts the carbon catabolic preferences of heterotrophic bacteria.</title>
        <authorList>
            <person name="Gralka M."/>
        </authorList>
    </citation>
    <scope>NUCLEOTIDE SEQUENCE</scope>
    <source>
        <strain evidence="1">F2M12</strain>
    </source>
</reference>
<evidence type="ECO:0008006" key="3">
    <source>
        <dbReference type="Google" id="ProtNLM"/>
    </source>
</evidence>
<protein>
    <recommendedName>
        <fullName evidence="3">Flagellar biosynthesis protein FlgE</fullName>
    </recommendedName>
</protein>
<organism evidence="1 2">
    <name type="scientific">Alteromonas stellipolaris</name>
    <dbReference type="NCBI Taxonomy" id="233316"/>
    <lineage>
        <taxon>Bacteria</taxon>
        <taxon>Pseudomonadati</taxon>
        <taxon>Pseudomonadota</taxon>
        <taxon>Gammaproteobacteria</taxon>
        <taxon>Alteromonadales</taxon>
        <taxon>Alteromonadaceae</taxon>
        <taxon>Alteromonas/Salinimonas group</taxon>
        <taxon>Alteromonas</taxon>
    </lineage>
</organism>
<dbReference type="EMBL" id="JAUOQI010000003">
    <property type="protein sequence ID" value="MDO6576755.1"/>
    <property type="molecule type" value="Genomic_DNA"/>
</dbReference>
<sequence>MSGISGVNSNNINSAILSGQFGLQNASNGITQAASNIAQQTPSAERDPQAVLANSATQSLQNIRNILPTPQDDVTTNLLSLKINSINAQASAKVLDVANDTIGTIIDTLA</sequence>